<name>A0A7S3HJH3_9STRA</name>
<feature type="transmembrane region" description="Helical" evidence="6">
    <location>
        <begin position="304"/>
        <end position="325"/>
    </location>
</feature>
<feature type="transmembrane region" description="Helical" evidence="6">
    <location>
        <begin position="20"/>
        <end position="39"/>
    </location>
</feature>
<evidence type="ECO:0000313" key="8">
    <source>
        <dbReference type="EMBL" id="CAE0297005.1"/>
    </source>
</evidence>
<accession>A0A7S3HJH3</accession>
<dbReference type="InterPro" id="IPR020846">
    <property type="entry name" value="MFS_dom"/>
</dbReference>
<feature type="transmembrane region" description="Helical" evidence="6">
    <location>
        <begin position="332"/>
        <end position="350"/>
    </location>
</feature>
<sequence length="493" mass="52541">MCVGFILSEMSDISSFQKEFLSAAVFMGMLFGGIICGYASDVVGRRPCLLYSLGLNLLAGLASAAAPNVDVLIACRVIGGLGIGGSVPIVFSMGAEIFPSHVRGQYLSVIASFWMVGAVFTAFSAWIMLGNDFYGQKMMPGVNWRAFALVSALPAILAMFLTHRNIPESPRFLVSKKRYAEAAVVINQISSLRIEAADLVPHEGMDVPLKVEIDSVETGNPDRQSDYHPIDLNSSHGNSFRANSTDSTISHALKQSTVGLLFQGELLRTSLILLVIWFTLSFGSYGLSTWISTLFADVGIGNPYAAAFIFALANLPGNIVSLLYIEKYGRRVLLSAGMCLAGASALGFALNTADAFVVVLCAALFNAFSVIGWNSLDCLSVECFPTHVRTSAMGVLAAGGRLGAMSAQFVNGSLEQNIPLLLFVTSACTVVGGLAAWLLPKDTAGRAMSDDASSMSESYSNAKDVTDVKEDIPNHPEFHHNVAKTHGTVYSPL</sequence>
<dbReference type="InterPro" id="IPR005829">
    <property type="entry name" value="Sugar_transporter_CS"/>
</dbReference>
<dbReference type="InterPro" id="IPR036259">
    <property type="entry name" value="MFS_trans_sf"/>
</dbReference>
<dbReference type="Gene3D" id="1.20.1250.20">
    <property type="entry name" value="MFS general substrate transporter like domains"/>
    <property type="match status" value="1"/>
</dbReference>
<feature type="transmembrane region" description="Helical" evidence="6">
    <location>
        <begin position="418"/>
        <end position="439"/>
    </location>
</feature>
<evidence type="ECO:0000256" key="2">
    <source>
        <dbReference type="ARBA" id="ARBA00022448"/>
    </source>
</evidence>
<dbReference type="PANTHER" id="PTHR23511:SF34">
    <property type="entry name" value="SYNAPTIC VESICLE GLYCOPROTEIN 2"/>
    <property type="match status" value="1"/>
</dbReference>
<keyword evidence="5 6" id="KW-0472">Membrane</keyword>
<dbReference type="Pfam" id="PF07690">
    <property type="entry name" value="MFS_1"/>
    <property type="match status" value="1"/>
</dbReference>
<feature type="transmembrane region" description="Helical" evidence="6">
    <location>
        <begin position="48"/>
        <end position="65"/>
    </location>
</feature>
<evidence type="ECO:0000256" key="1">
    <source>
        <dbReference type="ARBA" id="ARBA00004141"/>
    </source>
</evidence>
<evidence type="ECO:0000256" key="4">
    <source>
        <dbReference type="ARBA" id="ARBA00022989"/>
    </source>
</evidence>
<evidence type="ECO:0000259" key="7">
    <source>
        <dbReference type="PROSITE" id="PS50850"/>
    </source>
</evidence>
<gene>
    <name evidence="8" type="ORF">SELO1098_LOCUS25859</name>
</gene>
<dbReference type="PROSITE" id="PS00216">
    <property type="entry name" value="SUGAR_TRANSPORT_1"/>
    <property type="match status" value="1"/>
</dbReference>
<feature type="domain" description="Major facilitator superfamily (MFS) profile" evidence="7">
    <location>
        <begin position="1"/>
        <end position="444"/>
    </location>
</feature>
<feature type="transmembrane region" description="Helical" evidence="6">
    <location>
        <begin position="356"/>
        <end position="376"/>
    </location>
</feature>
<feature type="transmembrane region" description="Helical" evidence="6">
    <location>
        <begin position="71"/>
        <end position="94"/>
    </location>
</feature>
<evidence type="ECO:0000256" key="3">
    <source>
        <dbReference type="ARBA" id="ARBA00022692"/>
    </source>
</evidence>
<proteinExistence type="predicted"/>
<reference evidence="8" key="1">
    <citation type="submission" date="2021-01" db="EMBL/GenBank/DDBJ databases">
        <authorList>
            <person name="Corre E."/>
            <person name="Pelletier E."/>
            <person name="Niang G."/>
            <person name="Scheremetjew M."/>
            <person name="Finn R."/>
            <person name="Kale V."/>
            <person name="Holt S."/>
            <person name="Cochrane G."/>
            <person name="Meng A."/>
            <person name="Brown T."/>
            <person name="Cohen L."/>
        </authorList>
    </citation>
    <scope>NUCLEOTIDE SEQUENCE</scope>
    <source>
        <strain evidence="8">CCAP 955/1</strain>
    </source>
</reference>
<feature type="transmembrane region" description="Helical" evidence="6">
    <location>
        <begin position="106"/>
        <end position="129"/>
    </location>
</feature>
<comment type="subcellular location">
    <subcellularLocation>
        <location evidence="1">Membrane</location>
        <topology evidence="1">Multi-pass membrane protein</topology>
    </subcellularLocation>
</comment>
<dbReference type="PANTHER" id="PTHR23511">
    <property type="entry name" value="SYNAPTIC VESICLE GLYCOPROTEIN 2"/>
    <property type="match status" value="1"/>
</dbReference>
<dbReference type="PROSITE" id="PS50850">
    <property type="entry name" value="MFS"/>
    <property type="match status" value="1"/>
</dbReference>
<keyword evidence="4 6" id="KW-1133">Transmembrane helix</keyword>
<dbReference type="GO" id="GO:0016020">
    <property type="term" value="C:membrane"/>
    <property type="evidence" value="ECO:0007669"/>
    <property type="project" value="UniProtKB-SubCell"/>
</dbReference>
<dbReference type="AlphaFoldDB" id="A0A7S3HJH3"/>
<dbReference type="EMBL" id="HBIC01050580">
    <property type="protein sequence ID" value="CAE0297005.1"/>
    <property type="molecule type" value="Transcribed_RNA"/>
</dbReference>
<dbReference type="SUPFAM" id="SSF103473">
    <property type="entry name" value="MFS general substrate transporter"/>
    <property type="match status" value="1"/>
</dbReference>
<feature type="transmembrane region" description="Helical" evidence="6">
    <location>
        <begin position="388"/>
        <end position="406"/>
    </location>
</feature>
<evidence type="ECO:0000256" key="5">
    <source>
        <dbReference type="ARBA" id="ARBA00023136"/>
    </source>
</evidence>
<protein>
    <recommendedName>
        <fullName evidence="7">Major facilitator superfamily (MFS) profile domain-containing protein</fullName>
    </recommendedName>
</protein>
<dbReference type="GO" id="GO:0022857">
    <property type="term" value="F:transmembrane transporter activity"/>
    <property type="evidence" value="ECO:0007669"/>
    <property type="project" value="InterPro"/>
</dbReference>
<organism evidence="8">
    <name type="scientific">Spumella elongata</name>
    <dbReference type="NCBI Taxonomy" id="89044"/>
    <lineage>
        <taxon>Eukaryota</taxon>
        <taxon>Sar</taxon>
        <taxon>Stramenopiles</taxon>
        <taxon>Ochrophyta</taxon>
        <taxon>Chrysophyceae</taxon>
        <taxon>Chromulinales</taxon>
        <taxon>Chromulinaceae</taxon>
        <taxon>Spumella</taxon>
    </lineage>
</organism>
<feature type="transmembrane region" description="Helical" evidence="6">
    <location>
        <begin position="141"/>
        <end position="161"/>
    </location>
</feature>
<dbReference type="InterPro" id="IPR011701">
    <property type="entry name" value="MFS"/>
</dbReference>
<evidence type="ECO:0000256" key="6">
    <source>
        <dbReference type="SAM" id="Phobius"/>
    </source>
</evidence>
<keyword evidence="3 6" id="KW-0812">Transmembrane</keyword>
<feature type="transmembrane region" description="Helical" evidence="6">
    <location>
        <begin position="271"/>
        <end position="292"/>
    </location>
</feature>
<keyword evidence="2" id="KW-0813">Transport</keyword>